<dbReference type="EMBL" id="ML976986">
    <property type="protein sequence ID" value="KAF1958669.1"/>
    <property type="molecule type" value="Genomic_DNA"/>
</dbReference>
<gene>
    <name evidence="3" type="ORF">CC80DRAFT_16871</name>
</gene>
<dbReference type="PANTHER" id="PTHR37012:SF7">
    <property type="entry name" value="B-ZIP TRANSCRIPTION FACTOR (EUROFUNG)-RELATED"/>
    <property type="match status" value="1"/>
</dbReference>
<organism evidence="3 4">
    <name type="scientific">Byssothecium circinans</name>
    <dbReference type="NCBI Taxonomy" id="147558"/>
    <lineage>
        <taxon>Eukaryota</taxon>
        <taxon>Fungi</taxon>
        <taxon>Dikarya</taxon>
        <taxon>Ascomycota</taxon>
        <taxon>Pezizomycotina</taxon>
        <taxon>Dothideomycetes</taxon>
        <taxon>Pleosporomycetidae</taxon>
        <taxon>Pleosporales</taxon>
        <taxon>Massarineae</taxon>
        <taxon>Massarinaceae</taxon>
        <taxon>Byssothecium</taxon>
    </lineage>
</organism>
<keyword evidence="1" id="KW-0175">Coiled coil</keyword>
<feature type="region of interest" description="Disordered" evidence="2">
    <location>
        <begin position="159"/>
        <end position="180"/>
    </location>
</feature>
<feature type="region of interest" description="Disordered" evidence="2">
    <location>
        <begin position="1"/>
        <end position="50"/>
    </location>
</feature>
<feature type="region of interest" description="Disordered" evidence="2">
    <location>
        <begin position="106"/>
        <end position="146"/>
    </location>
</feature>
<evidence type="ECO:0000256" key="2">
    <source>
        <dbReference type="SAM" id="MobiDB-lite"/>
    </source>
</evidence>
<evidence type="ECO:0008006" key="5">
    <source>
        <dbReference type="Google" id="ProtNLM"/>
    </source>
</evidence>
<dbReference type="GO" id="GO:0003700">
    <property type="term" value="F:DNA-binding transcription factor activity"/>
    <property type="evidence" value="ECO:0007669"/>
    <property type="project" value="InterPro"/>
</dbReference>
<evidence type="ECO:0000313" key="3">
    <source>
        <dbReference type="EMBL" id="KAF1958669.1"/>
    </source>
</evidence>
<feature type="compositionally biased region" description="Low complexity" evidence="2">
    <location>
        <begin position="9"/>
        <end position="19"/>
    </location>
</feature>
<dbReference type="CDD" id="cd14688">
    <property type="entry name" value="bZIP_YAP"/>
    <property type="match status" value="1"/>
</dbReference>
<reference evidence="3" key="1">
    <citation type="journal article" date="2020" name="Stud. Mycol.">
        <title>101 Dothideomycetes genomes: a test case for predicting lifestyles and emergence of pathogens.</title>
        <authorList>
            <person name="Haridas S."/>
            <person name="Albert R."/>
            <person name="Binder M."/>
            <person name="Bloem J."/>
            <person name="Labutti K."/>
            <person name="Salamov A."/>
            <person name="Andreopoulos B."/>
            <person name="Baker S."/>
            <person name="Barry K."/>
            <person name="Bills G."/>
            <person name="Bluhm B."/>
            <person name="Cannon C."/>
            <person name="Castanera R."/>
            <person name="Culley D."/>
            <person name="Daum C."/>
            <person name="Ezra D."/>
            <person name="Gonzalez J."/>
            <person name="Henrissat B."/>
            <person name="Kuo A."/>
            <person name="Liang C."/>
            <person name="Lipzen A."/>
            <person name="Lutzoni F."/>
            <person name="Magnuson J."/>
            <person name="Mondo S."/>
            <person name="Nolan M."/>
            <person name="Ohm R."/>
            <person name="Pangilinan J."/>
            <person name="Park H.-J."/>
            <person name="Ramirez L."/>
            <person name="Alfaro M."/>
            <person name="Sun H."/>
            <person name="Tritt A."/>
            <person name="Yoshinaga Y."/>
            <person name="Zwiers L.-H."/>
            <person name="Turgeon B."/>
            <person name="Goodwin S."/>
            <person name="Spatafora J."/>
            <person name="Crous P."/>
            <person name="Grigoriev I."/>
        </authorList>
    </citation>
    <scope>NUCLEOTIDE SEQUENCE</scope>
    <source>
        <strain evidence="3">CBS 675.92</strain>
    </source>
</reference>
<dbReference type="InterPro" id="IPR046347">
    <property type="entry name" value="bZIP_sf"/>
</dbReference>
<accession>A0A6A5U3Y5</accession>
<evidence type="ECO:0000313" key="4">
    <source>
        <dbReference type="Proteomes" id="UP000800035"/>
    </source>
</evidence>
<name>A0A6A5U3Y5_9PLEO</name>
<feature type="coiled-coil region" evidence="1">
    <location>
        <begin position="50"/>
        <end position="96"/>
    </location>
</feature>
<protein>
    <recommendedName>
        <fullName evidence="5">BZIP domain-containing protein</fullName>
    </recommendedName>
</protein>
<keyword evidence="4" id="KW-1185">Reference proteome</keyword>
<proteinExistence type="predicted"/>
<sequence>MATRQYSDAAPSATPIAPTIKRKRRASCLGEQERRERKRAIDREAQRSLREKTKTHIAELERTIKMLRDQDRNGTTANLLTEIEGLRAENERLRDIIGSVKSVVGGDLFPRPADNATGTLSSADGGGEAGESGHSPADVSAGQPTPRQRISSFLSQIETNPSLSLPTPPNSHTPSYSNNLFDFQSPIPSVSGTVDLEGMIAMPDRPSTTDPNLDLNMDIQLVEEFPEKSKNVFNDPDSTATAAWAPFIAEIFGDGWRCPSPTILHLGTPDSASPPTTCSSTTSTCPIWQNRNELLGQSSLYKSAVLTSGNRYRHSRYGNVWTSFCLGSCRRWNGRQWRTRASNSQSTILILLNTI</sequence>
<dbReference type="Gene3D" id="1.20.5.170">
    <property type="match status" value="1"/>
</dbReference>
<evidence type="ECO:0000256" key="1">
    <source>
        <dbReference type="SAM" id="Coils"/>
    </source>
</evidence>
<dbReference type="PANTHER" id="PTHR37012">
    <property type="entry name" value="B-ZIP TRANSCRIPTION FACTOR (EUROFUNG)-RELATED"/>
    <property type="match status" value="1"/>
</dbReference>
<dbReference type="AlphaFoldDB" id="A0A6A5U3Y5"/>
<dbReference type="Proteomes" id="UP000800035">
    <property type="component" value="Unassembled WGS sequence"/>
</dbReference>
<dbReference type="SUPFAM" id="SSF57959">
    <property type="entry name" value="Leucine zipper domain"/>
    <property type="match status" value="1"/>
</dbReference>
<feature type="compositionally biased region" description="Basic and acidic residues" evidence="2">
    <location>
        <begin position="31"/>
        <end position="50"/>
    </location>
</feature>
<dbReference type="OrthoDB" id="5086080at2759"/>